<feature type="compositionally biased region" description="Basic and acidic residues" evidence="16">
    <location>
        <begin position="793"/>
        <end position="803"/>
    </location>
</feature>
<evidence type="ECO:0000259" key="17">
    <source>
        <dbReference type="PROSITE" id="PS50137"/>
    </source>
</evidence>
<dbReference type="FunFam" id="3.40.50.1000:FF:000035">
    <property type="entry name" value="RNA polymerase II C-terminal domain phosphatase-like 1"/>
    <property type="match status" value="1"/>
</dbReference>
<dbReference type="InterPro" id="IPR036412">
    <property type="entry name" value="HAD-like_sf"/>
</dbReference>
<dbReference type="GO" id="GO:0003723">
    <property type="term" value="F:RNA binding"/>
    <property type="evidence" value="ECO:0007669"/>
    <property type="project" value="UniProtKB-UniRule"/>
</dbReference>
<dbReference type="GO" id="GO:0008420">
    <property type="term" value="F:RNA polymerase II CTD heptapeptide repeat phosphatase activity"/>
    <property type="evidence" value="ECO:0007669"/>
    <property type="project" value="InterPro"/>
</dbReference>
<dbReference type="SUPFAM" id="SSF54768">
    <property type="entry name" value="dsRNA-binding domain-like"/>
    <property type="match status" value="1"/>
</dbReference>
<dbReference type="GO" id="GO:0005634">
    <property type="term" value="C:nucleus"/>
    <property type="evidence" value="ECO:0007669"/>
    <property type="project" value="UniProtKB-SubCell"/>
</dbReference>
<sequence>MSRLGFKSMVYHGDFFLGELNTIPITDSNFQFPNNEIRIHHISPTSERCIPLSILHTISSFPVRCKLESPSPVEQPHLIHLHASCFYEFKTAVVLVGDEEVHLVAMPSKQKKFPCFWCFSVSTGLYNSCLGMLNLRCLAIVFDLDETLIVANTMKSFEDRIEVLRGWIARESDPIRHSGMSAELRRYIDDRLLLKQYAESDCVVDNGKMFKVQMEEVPPLSDGHEKVVRPVIRLQDRNIVLTRINPEIRDTSVLVRLRPAWEELRSYLTAKGRKRFEVYVCTMAERDYALEMWRLLDPGAHLIGSKQLLDRVVCVKSGSRKSLLNVFRDGKCHPQMAMVIDDRSKVWEDEDQPRVHVVPPFAPYYAPQAETANAVPVLCVARNVACNARGLFFKEFDENVLRKMSEVFYEDEVVNLPVAPDVSNYLMSEEASFASNGNSGAPICEGMNGAEVERRMNQSEEKHVLDSSTRPVTNNPELRSETSQPPVTDIVGPVFSVAPLPSQKPSILGAPGLLSNPMMLGASVRRDNNGSEGDYDMKRRALGIKQSLDLRNQSSIQPPLLPKFPIQTSSSSLVPQGGWLVEEDINESHLNDRPSGTAQESDVIKSDKLRGYQNPFSHTAPGSVSTGLPSYASQVKIEEARTGLDTPKQNVLPTAHLSEIGGTQNHLPSITRELQSEGAKMNLLPSHLSIGVLQEIGRRCGSKVEFRSVVSTSKDLQFSVEVLFTGEKIGVGMGKTRRDAQQQAAELALHNLAEKYVAYIAPRSGAVDRDFNNLSLGTENGFLWDVNPASNEAIKEGFPKDNTSEAAEEPGSNSSSIANQPVEKRANSPRLSESMPSKRSKEGVLRRLGSSLSSSRQSKNEHTIS</sequence>
<dbReference type="GO" id="GO:0009755">
    <property type="term" value="P:hormone-mediated signaling pathway"/>
    <property type="evidence" value="ECO:0007669"/>
    <property type="project" value="UniProtKB-ARBA"/>
</dbReference>
<evidence type="ECO:0000256" key="8">
    <source>
        <dbReference type="ARBA" id="ARBA00022801"/>
    </source>
</evidence>
<dbReference type="GO" id="GO:0046872">
    <property type="term" value="F:metal ion binding"/>
    <property type="evidence" value="ECO:0007669"/>
    <property type="project" value="UniProtKB-KW"/>
</dbReference>
<dbReference type="EMBL" id="CM017636">
    <property type="protein sequence ID" value="TYJ50998.1"/>
    <property type="molecule type" value="Genomic_DNA"/>
</dbReference>
<dbReference type="EMBL" id="CM017636">
    <property type="protein sequence ID" value="TYJ50996.1"/>
    <property type="molecule type" value="Genomic_DNA"/>
</dbReference>
<dbReference type="PANTHER" id="PTHR23081">
    <property type="entry name" value="RNA POLYMERASE II CTD PHOSPHATASE"/>
    <property type="match status" value="1"/>
</dbReference>
<evidence type="ECO:0000313" key="19">
    <source>
        <dbReference type="EMBL" id="TYJ50999.1"/>
    </source>
</evidence>
<dbReference type="AlphaFoldDB" id="A0A5D3AKR5"/>
<evidence type="ECO:0000256" key="6">
    <source>
        <dbReference type="ARBA" id="ARBA00022473"/>
    </source>
</evidence>
<keyword evidence="9 15" id="KW-0694">RNA-binding</keyword>
<dbReference type="Pfam" id="PF03031">
    <property type="entry name" value="NIF"/>
    <property type="match status" value="1"/>
</dbReference>
<evidence type="ECO:0000256" key="10">
    <source>
        <dbReference type="ARBA" id="ARBA00023015"/>
    </source>
</evidence>
<comment type="cofactor">
    <cofactor evidence="2">
        <name>Co(2+)</name>
        <dbReference type="ChEBI" id="CHEBI:48828"/>
    </cofactor>
</comment>
<dbReference type="InterPro" id="IPR039189">
    <property type="entry name" value="Fcp1"/>
</dbReference>
<evidence type="ECO:0000256" key="11">
    <source>
        <dbReference type="ARBA" id="ARBA00023163"/>
    </source>
</evidence>
<keyword evidence="6" id="KW-0217">Developmental protein</keyword>
<comment type="catalytic activity">
    <reaction evidence="14">
        <text>O-phospho-L-threonyl-[protein] + H2O = L-threonyl-[protein] + phosphate</text>
        <dbReference type="Rhea" id="RHEA:47004"/>
        <dbReference type="Rhea" id="RHEA-COMP:11060"/>
        <dbReference type="Rhea" id="RHEA-COMP:11605"/>
        <dbReference type="ChEBI" id="CHEBI:15377"/>
        <dbReference type="ChEBI" id="CHEBI:30013"/>
        <dbReference type="ChEBI" id="CHEBI:43474"/>
        <dbReference type="ChEBI" id="CHEBI:61977"/>
        <dbReference type="EC" id="3.1.3.16"/>
    </reaction>
</comment>
<evidence type="ECO:0000256" key="1">
    <source>
        <dbReference type="ARBA" id="ARBA00001936"/>
    </source>
</evidence>
<feature type="compositionally biased region" description="Polar residues" evidence="16">
    <location>
        <begin position="466"/>
        <end position="486"/>
    </location>
</feature>
<evidence type="ECO:0000256" key="12">
    <source>
        <dbReference type="ARBA" id="ARBA00023242"/>
    </source>
</evidence>
<feature type="region of interest" description="Disordered" evidence="16">
    <location>
        <begin position="793"/>
        <end position="865"/>
    </location>
</feature>
<dbReference type="InterPro" id="IPR004274">
    <property type="entry name" value="FCP1_dom"/>
</dbReference>
<gene>
    <name evidence="19" type="ORF">E1A91_A01G248400v1</name>
</gene>
<dbReference type="CDD" id="cd10845">
    <property type="entry name" value="DSRM_RNAse_III_family"/>
    <property type="match status" value="1"/>
</dbReference>
<organism evidence="19 20">
    <name type="scientific">Gossypium mustelinum</name>
    <name type="common">Cotton</name>
    <name type="synonym">Gossypium caicoense</name>
    <dbReference type="NCBI Taxonomy" id="34275"/>
    <lineage>
        <taxon>Eukaryota</taxon>
        <taxon>Viridiplantae</taxon>
        <taxon>Streptophyta</taxon>
        <taxon>Embryophyta</taxon>
        <taxon>Tracheophyta</taxon>
        <taxon>Spermatophyta</taxon>
        <taxon>Magnoliopsida</taxon>
        <taxon>eudicotyledons</taxon>
        <taxon>Gunneridae</taxon>
        <taxon>Pentapetalae</taxon>
        <taxon>rosids</taxon>
        <taxon>malvids</taxon>
        <taxon>Malvales</taxon>
        <taxon>Malvaceae</taxon>
        <taxon>Malvoideae</taxon>
        <taxon>Gossypium</taxon>
    </lineage>
</organism>
<comment type="cofactor">
    <cofactor evidence="3">
        <name>Mg(2+)</name>
        <dbReference type="ChEBI" id="CHEBI:18420"/>
    </cofactor>
</comment>
<evidence type="ECO:0000256" key="14">
    <source>
        <dbReference type="ARBA" id="ARBA00048336"/>
    </source>
</evidence>
<protein>
    <recommendedName>
        <fullName evidence="5">protein-serine/threonine phosphatase</fullName>
        <ecNumber evidence="5">3.1.3.16</ecNumber>
    </recommendedName>
</protein>
<dbReference type="InterPro" id="IPR014720">
    <property type="entry name" value="dsRBD_dom"/>
</dbReference>
<feature type="compositionally biased region" description="Basic and acidic residues" evidence="16">
    <location>
        <begin position="453"/>
        <end position="465"/>
    </location>
</feature>
<feature type="region of interest" description="Disordered" evidence="16">
    <location>
        <begin position="453"/>
        <end position="487"/>
    </location>
</feature>
<dbReference type="FunFam" id="3.30.160.20:FF:000035">
    <property type="entry name" value="RNA polymerase II C-terminal domain phosphatase-like 2"/>
    <property type="match status" value="1"/>
</dbReference>
<accession>A0A5D3AKR5</accession>
<proteinExistence type="predicted"/>
<dbReference type="EC" id="3.1.3.16" evidence="5"/>
<reference evidence="19 20" key="1">
    <citation type="submission" date="2019-07" db="EMBL/GenBank/DDBJ databases">
        <title>WGS assembly of Gossypium mustelinum.</title>
        <authorList>
            <person name="Chen Z.J."/>
            <person name="Sreedasyam A."/>
            <person name="Ando A."/>
            <person name="Song Q."/>
            <person name="De L."/>
            <person name="Hulse-Kemp A."/>
            <person name="Ding M."/>
            <person name="Ye W."/>
            <person name="Kirkbride R."/>
            <person name="Jenkins J."/>
            <person name="Plott C."/>
            <person name="Lovell J."/>
            <person name="Lin Y.-M."/>
            <person name="Vaughn R."/>
            <person name="Liu B."/>
            <person name="Li W."/>
            <person name="Simpson S."/>
            <person name="Scheffler B."/>
            <person name="Saski C."/>
            <person name="Grover C."/>
            <person name="Hu G."/>
            <person name="Conover J."/>
            <person name="Carlson J."/>
            <person name="Shu S."/>
            <person name="Boston L."/>
            <person name="Williams M."/>
            <person name="Peterson D."/>
            <person name="Mcgee K."/>
            <person name="Jones D."/>
            <person name="Wendel J."/>
            <person name="Stelly D."/>
            <person name="Grimwood J."/>
            <person name="Schmutz J."/>
        </authorList>
    </citation>
    <scope>NUCLEOTIDE SEQUENCE [LARGE SCALE GENOMIC DNA]</scope>
    <source>
        <strain evidence="19">1408120.09</strain>
    </source>
</reference>
<evidence type="ECO:0000256" key="4">
    <source>
        <dbReference type="ARBA" id="ARBA00004123"/>
    </source>
</evidence>
<dbReference type="SMART" id="SM00358">
    <property type="entry name" value="DSRM"/>
    <property type="match status" value="1"/>
</dbReference>
<dbReference type="Gene3D" id="3.40.50.1000">
    <property type="entry name" value="HAD superfamily/HAD-like"/>
    <property type="match status" value="1"/>
</dbReference>
<feature type="domain" description="DRBM" evidence="17">
    <location>
        <begin position="688"/>
        <end position="754"/>
    </location>
</feature>
<keyword evidence="20" id="KW-1185">Reference proteome</keyword>
<dbReference type="GO" id="GO:0045892">
    <property type="term" value="P:negative regulation of DNA-templated transcription"/>
    <property type="evidence" value="ECO:0007669"/>
    <property type="project" value="UniProtKB-ARBA"/>
</dbReference>
<feature type="compositionally biased region" description="Low complexity" evidence="16">
    <location>
        <begin position="846"/>
        <end position="857"/>
    </location>
</feature>
<evidence type="ECO:0000256" key="3">
    <source>
        <dbReference type="ARBA" id="ARBA00001946"/>
    </source>
</evidence>
<dbReference type="InterPro" id="IPR023214">
    <property type="entry name" value="HAD_sf"/>
</dbReference>
<dbReference type="PROSITE" id="PS50137">
    <property type="entry name" value="DS_RBD"/>
    <property type="match status" value="1"/>
</dbReference>
<dbReference type="PANTHER" id="PTHR23081:SF24">
    <property type="entry name" value="RNA POLYMERASE II C-TERMINAL DOMAIN PHOSPHATASE-LIKE 2"/>
    <property type="match status" value="1"/>
</dbReference>
<evidence type="ECO:0000256" key="13">
    <source>
        <dbReference type="ARBA" id="ARBA00047761"/>
    </source>
</evidence>
<evidence type="ECO:0000256" key="15">
    <source>
        <dbReference type="PROSITE-ProRule" id="PRU00266"/>
    </source>
</evidence>
<keyword evidence="12" id="KW-0539">Nucleus</keyword>
<comment type="subcellular location">
    <subcellularLocation>
        <location evidence="4">Nucleus</location>
    </subcellularLocation>
</comment>
<keyword evidence="8" id="KW-0378">Hydrolase</keyword>
<dbReference type="SMART" id="SM00577">
    <property type="entry name" value="CPDc"/>
    <property type="match status" value="1"/>
</dbReference>
<dbReference type="Proteomes" id="UP000323597">
    <property type="component" value="Chromosome A01"/>
</dbReference>
<evidence type="ECO:0000256" key="2">
    <source>
        <dbReference type="ARBA" id="ARBA00001941"/>
    </source>
</evidence>
<dbReference type="Gene3D" id="3.30.160.20">
    <property type="match status" value="1"/>
</dbReference>
<evidence type="ECO:0000313" key="20">
    <source>
        <dbReference type="Proteomes" id="UP000323597"/>
    </source>
</evidence>
<comment type="catalytic activity">
    <reaction evidence="13">
        <text>O-phospho-L-seryl-[protein] + H2O = L-seryl-[protein] + phosphate</text>
        <dbReference type="Rhea" id="RHEA:20629"/>
        <dbReference type="Rhea" id="RHEA-COMP:9863"/>
        <dbReference type="Rhea" id="RHEA-COMP:11604"/>
        <dbReference type="ChEBI" id="CHEBI:15377"/>
        <dbReference type="ChEBI" id="CHEBI:29999"/>
        <dbReference type="ChEBI" id="CHEBI:43474"/>
        <dbReference type="ChEBI" id="CHEBI:83421"/>
        <dbReference type="EC" id="3.1.3.16"/>
    </reaction>
</comment>
<evidence type="ECO:0000256" key="7">
    <source>
        <dbReference type="ARBA" id="ARBA00022723"/>
    </source>
</evidence>
<dbReference type="Pfam" id="PF00035">
    <property type="entry name" value="dsrm"/>
    <property type="match status" value="1"/>
</dbReference>
<dbReference type="EMBL" id="CM017636">
    <property type="protein sequence ID" value="TYJ50999.1"/>
    <property type="molecule type" value="Genomic_DNA"/>
</dbReference>
<comment type="cofactor">
    <cofactor evidence="1">
        <name>Mn(2+)</name>
        <dbReference type="ChEBI" id="CHEBI:29035"/>
    </cofactor>
</comment>
<feature type="domain" description="FCP1 homology" evidence="18">
    <location>
        <begin position="133"/>
        <end position="384"/>
    </location>
</feature>
<keyword evidence="11" id="KW-0804">Transcription</keyword>
<evidence type="ECO:0000256" key="9">
    <source>
        <dbReference type="ARBA" id="ARBA00022884"/>
    </source>
</evidence>
<name>A0A5D3AKR5_GOSMU</name>
<evidence type="ECO:0000256" key="16">
    <source>
        <dbReference type="SAM" id="MobiDB-lite"/>
    </source>
</evidence>
<evidence type="ECO:0000259" key="18">
    <source>
        <dbReference type="PROSITE" id="PS50969"/>
    </source>
</evidence>
<keyword evidence="7" id="KW-0479">Metal-binding</keyword>
<evidence type="ECO:0000256" key="5">
    <source>
        <dbReference type="ARBA" id="ARBA00013081"/>
    </source>
</evidence>
<keyword evidence="10" id="KW-0805">Transcription regulation</keyword>
<dbReference type="PROSITE" id="PS50969">
    <property type="entry name" value="FCP1"/>
    <property type="match status" value="1"/>
</dbReference>
<dbReference type="SUPFAM" id="SSF56784">
    <property type="entry name" value="HAD-like"/>
    <property type="match status" value="1"/>
</dbReference>